<dbReference type="Proteomes" id="UP000291269">
    <property type="component" value="Unassembled WGS sequence"/>
</dbReference>
<accession>A0A4Q2KEH1</accession>
<feature type="chain" id="PRO_5020802801" description="HYR domain-containing protein" evidence="2">
    <location>
        <begin position="29"/>
        <end position="379"/>
    </location>
</feature>
<comment type="caution">
    <text evidence="4">The sequence shown here is derived from an EMBL/GenBank/DDBJ whole genome shotgun (WGS) entry which is preliminary data.</text>
</comment>
<name>A0A4Q2KEH1_9FIRM</name>
<proteinExistence type="predicted"/>
<protein>
    <recommendedName>
        <fullName evidence="3">HYR domain-containing protein</fullName>
    </recommendedName>
</protein>
<dbReference type="PROSITE" id="PS50825">
    <property type="entry name" value="HYR"/>
    <property type="match status" value="1"/>
</dbReference>
<dbReference type="InterPro" id="IPR003410">
    <property type="entry name" value="HYR_dom"/>
</dbReference>
<evidence type="ECO:0000313" key="4">
    <source>
        <dbReference type="EMBL" id="RXZ61591.1"/>
    </source>
</evidence>
<reference evidence="4 5" key="1">
    <citation type="journal article" date="2019" name="Gut">
        <title>Antibiotics-induced monodominance of a novel gut bacterial order.</title>
        <authorList>
            <person name="Hildebrand F."/>
            <person name="Moitinho-Silva L."/>
            <person name="Blasche S."/>
            <person name="Jahn M.T."/>
            <person name="Gossmann T.I."/>
            <person name="Heuerta-Cepas J."/>
            <person name="Hercog R."/>
            <person name="Luetge M."/>
            <person name="Bahram M."/>
            <person name="Pryszlak A."/>
            <person name="Alves R.J."/>
            <person name="Waszak S.M."/>
            <person name="Zhu A."/>
            <person name="Ye L."/>
            <person name="Costea P.I."/>
            <person name="Aalvink S."/>
            <person name="Belzer C."/>
            <person name="Forslund S.K."/>
            <person name="Sunagawa S."/>
            <person name="Hentschel U."/>
            <person name="Merten C."/>
            <person name="Patil K.R."/>
            <person name="Benes V."/>
            <person name="Bork P."/>
        </authorList>
    </citation>
    <scope>NUCLEOTIDE SEQUENCE [LARGE SCALE GENOMIC DNA]</scope>
    <source>
        <strain evidence="4 5">HDS1380</strain>
    </source>
</reference>
<dbReference type="InterPro" id="IPR013783">
    <property type="entry name" value="Ig-like_fold"/>
</dbReference>
<gene>
    <name evidence="4" type="ORF">ESZ91_04135</name>
</gene>
<organism evidence="4 5">
    <name type="scientific">Candidatus Borkfalkia ceftriaxoniphila</name>
    <dbReference type="NCBI Taxonomy" id="2508949"/>
    <lineage>
        <taxon>Bacteria</taxon>
        <taxon>Bacillati</taxon>
        <taxon>Bacillota</taxon>
        <taxon>Clostridia</taxon>
        <taxon>Christensenellales</taxon>
        <taxon>Christensenellaceae</taxon>
        <taxon>Candidatus Borkfalkia</taxon>
    </lineage>
</organism>
<keyword evidence="2" id="KW-0732">Signal</keyword>
<evidence type="ECO:0000256" key="2">
    <source>
        <dbReference type="SAM" id="SignalP"/>
    </source>
</evidence>
<keyword evidence="1" id="KW-0677">Repeat</keyword>
<evidence type="ECO:0000313" key="5">
    <source>
        <dbReference type="Proteomes" id="UP000291269"/>
    </source>
</evidence>
<keyword evidence="5" id="KW-1185">Reference proteome</keyword>
<feature type="domain" description="HYR" evidence="3">
    <location>
        <begin position="196"/>
        <end position="280"/>
    </location>
</feature>
<evidence type="ECO:0000259" key="3">
    <source>
        <dbReference type="PROSITE" id="PS50825"/>
    </source>
</evidence>
<evidence type="ECO:0000256" key="1">
    <source>
        <dbReference type="ARBA" id="ARBA00022737"/>
    </source>
</evidence>
<dbReference type="AlphaFoldDB" id="A0A4Q2KEH1"/>
<dbReference type="Gene3D" id="2.60.40.10">
    <property type="entry name" value="Immunoglobulins"/>
    <property type="match status" value="1"/>
</dbReference>
<dbReference type="EMBL" id="SDOZ01000002">
    <property type="protein sequence ID" value="RXZ61591.1"/>
    <property type="molecule type" value="Genomic_DNA"/>
</dbReference>
<dbReference type="OrthoDB" id="9806342at2"/>
<sequence length="379" mass="41565">MKKAIKFFGVFVCCFACLLGMFSFSVFAKDEKEEFPYTENDVSGVSYFTPGTERFVGAGEDAGNAGAPTGYTGYVMSLKKAGNAGVTLDYSAYGIRVSQIEKIIFCFYVPQETKAVRITPDAAKTWVVNDTLESEEKGRWIDFSVGKSSDCMVNADLSALQNSEGCLGIFEFGFRWTDDSVVRVAWLDCVQIVRVVDTQAPIITYNGSDSVRVSRGNSLPIEASAYDEYDGEEKEVEFVWSENPYDDGGLLRVGEYILTLRASDNAGNTAQRQISVTVLPQDTQPPVLSFASGELSEIYTIAGTYPLIKASATDNVDEVTVVTVWQDGALDDEGKLNTGKFLVTFQSEDLSGNKTEKSVTVHVLSAEEFEKNILKSKMD</sequence>
<dbReference type="RefSeq" id="WP_129224406.1">
    <property type="nucleotide sequence ID" value="NZ_SDOZ01000002.1"/>
</dbReference>
<feature type="signal peptide" evidence="2">
    <location>
        <begin position="1"/>
        <end position="28"/>
    </location>
</feature>